<keyword evidence="8" id="KW-1185">Reference proteome</keyword>
<dbReference type="GO" id="GO:0008156">
    <property type="term" value="P:negative regulation of DNA replication"/>
    <property type="evidence" value="ECO:0007669"/>
    <property type="project" value="UniProtKB-KW"/>
</dbReference>
<comment type="caution">
    <text evidence="7">The sequence shown here is derived from an EMBL/GenBank/DDBJ whole genome shotgun (WGS) entry which is preliminary data.</text>
</comment>
<keyword evidence="4" id="KW-0862">Zinc</keyword>
<dbReference type="PIRSF" id="PIRSF021439">
    <property type="entry name" value="DUF972"/>
    <property type="match status" value="1"/>
</dbReference>
<keyword evidence="1" id="KW-0963">Cytoplasm</keyword>
<evidence type="ECO:0000256" key="6">
    <source>
        <dbReference type="SAM" id="Coils"/>
    </source>
</evidence>
<dbReference type="InterPro" id="IPR010377">
    <property type="entry name" value="YabA"/>
</dbReference>
<keyword evidence="5" id="KW-0236">DNA replication inhibitor</keyword>
<keyword evidence="6" id="KW-0175">Coiled coil</keyword>
<dbReference type="Proteomes" id="UP000563523">
    <property type="component" value="Unassembled WGS sequence"/>
</dbReference>
<evidence type="ECO:0000256" key="5">
    <source>
        <dbReference type="ARBA" id="ARBA00022880"/>
    </source>
</evidence>
<evidence type="ECO:0000256" key="2">
    <source>
        <dbReference type="ARBA" id="ARBA00022705"/>
    </source>
</evidence>
<dbReference type="GO" id="GO:0046872">
    <property type="term" value="F:metal ion binding"/>
    <property type="evidence" value="ECO:0007669"/>
    <property type="project" value="UniProtKB-KW"/>
</dbReference>
<dbReference type="Pfam" id="PF06156">
    <property type="entry name" value="YabA"/>
    <property type="match status" value="1"/>
</dbReference>
<accession>A0A850R5T0</accession>
<reference evidence="7 8" key="1">
    <citation type="submission" date="2020-06" db="EMBL/GenBank/DDBJ databases">
        <authorList>
            <person name="Kang J."/>
        </authorList>
    </citation>
    <scope>NUCLEOTIDE SEQUENCE [LARGE SCALE GENOMIC DNA]</scope>
    <source>
        <strain evidence="7 8">DCY120</strain>
    </source>
</reference>
<proteinExistence type="predicted"/>
<evidence type="ECO:0000256" key="1">
    <source>
        <dbReference type="ARBA" id="ARBA00022490"/>
    </source>
</evidence>
<evidence type="ECO:0000256" key="3">
    <source>
        <dbReference type="ARBA" id="ARBA00022723"/>
    </source>
</evidence>
<protein>
    <submittedName>
        <fullName evidence="7">DNA replication initiation control protein YabA</fullName>
    </submittedName>
</protein>
<name>A0A850R5T0_9LACO</name>
<gene>
    <name evidence="7" type="ORF">HU830_02045</name>
</gene>
<dbReference type="EMBL" id="JABZEC010000002">
    <property type="protein sequence ID" value="NVY95972.1"/>
    <property type="molecule type" value="Genomic_DNA"/>
</dbReference>
<sequence length="109" mass="12924">MTEKDYYAKFEVLQQLSQDLTRELALMKESISQVLEENAELKIENEHLRTRLSTVDNKKEDELSESRRTLEKLYDQGFHVCTVMYGAHREQQEECAFCLDVIYGERKTK</sequence>
<evidence type="ECO:0000256" key="4">
    <source>
        <dbReference type="ARBA" id="ARBA00022833"/>
    </source>
</evidence>
<feature type="coiled-coil region" evidence="6">
    <location>
        <begin position="17"/>
        <end position="58"/>
    </location>
</feature>
<dbReference type="AlphaFoldDB" id="A0A850R5T0"/>
<evidence type="ECO:0000313" key="8">
    <source>
        <dbReference type="Proteomes" id="UP000563523"/>
    </source>
</evidence>
<keyword evidence="2" id="KW-0235">DNA replication</keyword>
<dbReference type="GO" id="GO:0006260">
    <property type="term" value="P:DNA replication"/>
    <property type="evidence" value="ECO:0007669"/>
    <property type="project" value="UniProtKB-KW"/>
</dbReference>
<dbReference type="RefSeq" id="WP_176942142.1">
    <property type="nucleotide sequence ID" value="NZ_JABZEC010000002.1"/>
</dbReference>
<keyword evidence="3" id="KW-0479">Metal-binding</keyword>
<evidence type="ECO:0000313" key="7">
    <source>
        <dbReference type="EMBL" id="NVY95972.1"/>
    </source>
</evidence>
<organism evidence="7 8">
    <name type="scientific">Bombilactobacillus apium</name>
    <dbReference type="NCBI Taxonomy" id="2675299"/>
    <lineage>
        <taxon>Bacteria</taxon>
        <taxon>Bacillati</taxon>
        <taxon>Bacillota</taxon>
        <taxon>Bacilli</taxon>
        <taxon>Lactobacillales</taxon>
        <taxon>Lactobacillaceae</taxon>
        <taxon>Bombilactobacillus</taxon>
    </lineage>
</organism>